<keyword evidence="4 8" id="KW-0812">Transmembrane</keyword>
<keyword evidence="3" id="KW-0645">Protease</keyword>
<evidence type="ECO:0000256" key="7">
    <source>
        <dbReference type="ARBA" id="ARBA00023136"/>
    </source>
</evidence>
<dbReference type="InterPro" id="IPR019127">
    <property type="entry name" value="Exosortase"/>
</dbReference>
<feature type="transmembrane region" description="Helical" evidence="8">
    <location>
        <begin position="50"/>
        <end position="72"/>
    </location>
</feature>
<name>A0A286TXM8_9BACT</name>
<keyword evidence="7 8" id="KW-0472">Membrane</keyword>
<evidence type="ECO:0000313" key="10">
    <source>
        <dbReference type="Proteomes" id="UP000218542"/>
    </source>
</evidence>
<feature type="transmembrane region" description="Helical" evidence="8">
    <location>
        <begin position="144"/>
        <end position="163"/>
    </location>
</feature>
<dbReference type="NCBIfam" id="TIGR04178">
    <property type="entry name" value="exo_archaeo"/>
    <property type="match status" value="1"/>
</dbReference>
<comment type="caution">
    <text evidence="9">The sequence shown here is derived from an EMBL/GenBank/DDBJ whole genome shotgun (WGS) entry which is preliminary data.</text>
</comment>
<dbReference type="AlphaFoldDB" id="A0A286TXM8"/>
<dbReference type="GO" id="GO:0008233">
    <property type="term" value="F:peptidase activity"/>
    <property type="evidence" value="ECO:0007669"/>
    <property type="project" value="UniProtKB-KW"/>
</dbReference>
<dbReference type="EMBL" id="BAOS01000013">
    <property type="protein sequence ID" value="GAX60659.1"/>
    <property type="molecule type" value="Genomic_DNA"/>
</dbReference>
<dbReference type="GO" id="GO:0006508">
    <property type="term" value="P:proteolysis"/>
    <property type="evidence" value="ECO:0007669"/>
    <property type="project" value="UniProtKB-KW"/>
</dbReference>
<keyword evidence="6 8" id="KW-1133">Transmembrane helix</keyword>
<evidence type="ECO:0000256" key="6">
    <source>
        <dbReference type="ARBA" id="ARBA00022989"/>
    </source>
</evidence>
<keyword evidence="10" id="KW-1185">Reference proteome</keyword>
<feature type="transmembrane region" description="Helical" evidence="8">
    <location>
        <begin position="78"/>
        <end position="95"/>
    </location>
</feature>
<dbReference type="Proteomes" id="UP000218542">
    <property type="component" value="Unassembled WGS sequence"/>
</dbReference>
<accession>A0A286TXM8</accession>
<evidence type="ECO:0000256" key="3">
    <source>
        <dbReference type="ARBA" id="ARBA00022670"/>
    </source>
</evidence>
<dbReference type="GO" id="GO:0005886">
    <property type="term" value="C:plasma membrane"/>
    <property type="evidence" value="ECO:0007669"/>
    <property type="project" value="UniProtKB-SubCell"/>
</dbReference>
<gene>
    <name evidence="9" type="ORF">SCALIN_C13_0174</name>
</gene>
<proteinExistence type="predicted"/>
<organism evidence="9 10">
    <name type="scientific">Candidatus Scalindua japonica</name>
    <dbReference type="NCBI Taxonomy" id="1284222"/>
    <lineage>
        <taxon>Bacteria</taxon>
        <taxon>Pseudomonadati</taxon>
        <taxon>Planctomycetota</taxon>
        <taxon>Candidatus Brocadiia</taxon>
        <taxon>Candidatus Brocadiales</taxon>
        <taxon>Candidatus Scalinduaceae</taxon>
        <taxon>Candidatus Scalindua</taxon>
    </lineage>
</organism>
<evidence type="ECO:0000256" key="5">
    <source>
        <dbReference type="ARBA" id="ARBA00022801"/>
    </source>
</evidence>
<feature type="transmembrane region" description="Helical" evidence="8">
    <location>
        <begin position="20"/>
        <end position="38"/>
    </location>
</feature>
<keyword evidence="2" id="KW-1003">Cell membrane</keyword>
<reference evidence="10" key="1">
    <citation type="journal article" date="2017" name="Environ. Microbiol. Rep.">
        <title>Genetic Diversity of Marine Anaerobic Ammonium-Oxidizing Bacteria as Revealed by Genomic and Proteomic Analyses of 'Candidatus Scalindua japonica'.</title>
        <authorList>
            <person name="Oshiki M."/>
            <person name="Mizuto K."/>
            <person name="Kimura Z."/>
            <person name="Kindaichi T."/>
            <person name="Satoh H."/>
            <person name="Okabe S."/>
        </authorList>
    </citation>
    <scope>NUCLEOTIDE SEQUENCE [LARGE SCALE GENOMIC DNA]</scope>
    <source>
        <strain evidence="10">husup-a2</strain>
    </source>
</reference>
<sequence length="246" mass="27549">MSGYMIYTKRKEIFSGVHYSFVYGGAIITAGIVLYILGKFHIINLNQKDLSSLLTFSAFIFWFGGIVLFYGIESFKTMFLPLLILVFMMPFPIFLKDMVISLLQKGSVEVFHFYLMLTGIPYSRDGFTFQLSGVSIEVAKQCSGVTSATALFVAALLSGHLYISSGWRKIVVLLSVFPIAILKNGLRIAVLSVLGCYVDKTYLTDSLLHSRGGIPFFVIALALLFPVVWFLRKSERRQSKIESITV</sequence>
<dbReference type="InterPro" id="IPR026392">
    <property type="entry name" value="Exo/Archaeosortase_dom"/>
</dbReference>
<keyword evidence="5" id="KW-0378">Hydrolase</keyword>
<evidence type="ECO:0008006" key="11">
    <source>
        <dbReference type="Google" id="ProtNLM"/>
    </source>
</evidence>
<comment type="subcellular location">
    <subcellularLocation>
        <location evidence="1">Cell membrane</location>
        <topology evidence="1">Multi-pass membrane protein</topology>
    </subcellularLocation>
</comment>
<evidence type="ECO:0000313" key="9">
    <source>
        <dbReference type="EMBL" id="GAX60659.1"/>
    </source>
</evidence>
<feature type="transmembrane region" description="Helical" evidence="8">
    <location>
        <begin position="214"/>
        <end position="231"/>
    </location>
</feature>
<evidence type="ECO:0000256" key="4">
    <source>
        <dbReference type="ARBA" id="ARBA00022692"/>
    </source>
</evidence>
<protein>
    <recommendedName>
        <fullName evidence="11">Exosortase</fullName>
    </recommendedName>
</protein>
<evidence type="ECO:0000256" key="1">
    <source>
        <dbReference type="ARBA" id="ARBA00004651"/>
    </source>
</evidence>
<evidence type="ECO:0000256" key="2">
    <source>
        <dbReference type="ARBA" id="ARBA00022475"/>
    </source>
</evidence>
<dbReference type="Pfam" id="PF09721">
    <property type="entry name" value="Exosortase_EpsH"/>
    <property type="match status" value="1"/>
</dbReference>
<feature type="transmembrane region" description="Helical" evidence="8">
    <location>
        <begin position="170"/>
        <end position="194"/>
    </location>
</feature>
<evidence type="ECO:0000256" key="8">
    <source>
        <dbReference type="SAM" id="Phobius"/>
    </source>
</evidence>